<dbReference type="InterPro" id="IPR007627">
    <property type="entry name" value="RNA_pol_sigma70_r2"/>
</dbReference>
<dbReference type="PANTHER" id="PTHR43133:SF46">
    <property type="entry name" value="RNA POLYMERASE SIGMA-70 FACTOR ECF SUBFAMILY"/>
    <property type="match status" value="1"/>
</dbReference>
<accession>A0A6M4IP26</accession>
<evidence type="ECO:0000256" key="4">
    <source>
        <dbReference type="ARBA" id="ARBA00023163"/>
    </source>
</evidence>
<dbReference type="GO" id="GO:0006352">
    <property type="term" value="P:DNA-templated transcription initiation"/>
    <property type="evidence" value="ECO:0007669"/>
    <property type="project" value="InterPro"/>
</dbReference>
<evidence type="ECO:0000259" key="5">
    <source>
        <dbReference type="Pfam" id="PF04542"/>
    </source>
</evidence>
<feature type="domain" description="RNA polymerase sigma factor 70 region 4 type 2" evidence="6">
    <location>
        <begin position="127"/>
        <end position="178"/>
    </location>
</feature>
<dbReference type="NCBIfam" id="TIGR02937">
    <property type="entry name" value="sigma70-ECF"/>
    <property type="match status" value="1"/>
</dbReference>
<dbReference type="Pfam" id="PF08281">
    <property type="entry name" value="Sigma70_r4_2"/>
    <property type="match status" value="1"/>
</dbReference>
<evidence type="ECO:0000256" key="3">
    <source>
        <dbReference type="ARBA" id="ARBA00023082"/>
    </source>
</evidence>
<dbReference type="SUPFAM" id="SSF88659">
    <property type="entry name" value="Sigma3 and sigma4 domains of RNA polymerase sigma factors"/>
    <property type="match status" value="1"/>
</dbReference>
<keyword evidence="8" id="KW-1185">Reference proteome</keyword>
<protein>
    <submittedName>
        <fullName evidence="7">RNA polymerase sigma-70 factor</fullName>
    </submittedName>
</protein>
<dbReference type="InterPro" id="IPR014327">
    <property type="entry name" value="RNA_pol_sigma70_bacteroid"/>
</dbReference>
<keyword evidence="2" id="KW-0805">Transcription regulation</keyword>
<evidence type="ECO:0000259" key="6">
    <source>
        <dbReference type="Pfam" id="PF08281"/>
    </source>
</evidence>
<dbReference type="InterPro" id="IPR013249">
    <property type="entry name" value="RNA_pol_sigma70_r4_t2"/>
</dbReference>
<dbReference type="EMBL" id="CP053085">
    <property type="protein sequence ID" value="QJR35688.1"/>
    <property type="molecule type" value="Genomic_DNA"/>
</dbReference>
<dbReference type="AlphaFoldDB" id="A0A6M4IP26"/>
<evidence type="ECO:0000256" key="2">
    <source>
        <dbReference type="ARBA" id="ARBA00023015"/>
    </source>
</evidence>
<dbReference type="KEGG" id="ggr:HKW67_09275"/>
<name>A0A6M4IP26_9BACT</name>
<dbReference type="Pfam" id="PF04542">
    <property type="entry name" value="Sigma70_r2"/>
    <property type="match status" value="1"/>
</dbReference>
<sequence length="185" mass="20570">MTDSGLEPDLVVRLRSGDSAAFERCFRTMHAPLVAFVARYVGDVARAEDVVQELFFALWRDRAKLEITGSLRAYLFSGARNRALNVRRRDLVERDWEADEAHADVRAFHPAPETPDATLEAAELTAQVASAFATLPERCRLAMHLRWREGLSYAEIAQVLGIGVKGVENQLARGLKALRARLAGP</sequence>
<proteinExistence type="inferred from homology"/>
<evidence type="ECO:0000313" key="8">
    <source>
        <dbReference type="Proteomes" id="UP000500938"/>
    </source>
</evidence>
<dbReference type="Gene3D" id="1.10.1740.10">
    <property type="match status" value="1"/>
</dbReference>
<organism evidence="7 8">
    <name type="scientific">Gemmatimonas groenlandica</name>
    <dbReference type="NCBI Taxonomy" id="2732249"/>
    <lineage>
        <taxon>Bacteria</taxon>
        <taxon>Pseudomonadati</taxon>
        <taxon>Gemmatimonadota</taxon>
        <taxon>Gemmatimonadia</taxon>
        <taxon>Gemmatimonadales</taxon>
        <taxon>Gemmatimonadaceae</taxon>
        <taxon>Gemmatimonas</taxon>
    </lineage>
</organism>
<dbReference type="CDD" id="cd06171">
    <property type="entry name" value="Sigma70_r4"/>
    <property type="match status" value="1"/>
</dbReference>
<dbReference type="GO" id="GO:0003677">
    <property type="term" value="F:DNA binding"/>
    <property type="evidence" value="ECO:0007669"/>
    <property type="project" value="InterPro"/>
</dbReference>
<dbReference type="Gene3D" id="1.10.10.10">
    <property type="entry name" value="Winged helix-like DNA-binding domain superfamily/Winged helix DNA-binding domain"/>
    <property type="match status" value="1"/>
</dbReference>
<dbReference type="SUPFAM" id="SSF88946">
    <property type="entry name" value="Sigma2 domain of RNA polymerase sigma factors"/>
    <property type="match status" value="1"/>
</dbReference>
<evidence type="ECO:0000313" key="7">
    <source>
        <dbReference type="EMBL" id="QJR35688.1"/>
    </source>
</evidence>
<dbReference type="PANTHER" id="PTHR43133">
    <property type="entry name" value="RNA POLYMERASE ECF-TYPE SIGMA FACTO"/>
    <property type="match status" value="1"/>
</dbReference>
<dbReference type="InterPro" id="IPR013325">
    <property type="entry name" value="RNA_pol_sigma_r2"/>
</dbReference>
<comment type="similarity">
    <text evidence="1">Belongs to the sigma-70 factor family. ECF subfamily.</text>
</comment>
<dbReference type="InterPro" id="IPR039425">
    <property type="entry name" value="RNA_pol_sigma-70-like"/>
</dbReference>
<dbReference type="GO" id="GO:0016987">
    <property type="term" value="F:sigma factor activity"/>
    <property type="evidence" value="ECO:0007669"/>
    <property type="project" value="UniProtKB-KW"/>
</dbReference>
<dbReference type="InterPro" id="IPR013324">
    <property type="entry name" value="RNA_pol_sigma_r3/r4-like"/>
</dbReference>
<keyword evidence="4" id="KW-0804">Transcription</keyword>
<gene>
    <name evidence="7" type="ORF">HKW67_09275</name>
</gene>
<dbReference type="RefSeq" id="WP_171225119.1">
    <property type="nucleotide sequence ID" value="NZ_CP053085.1"/>
</dbReference>
<dbReference type="NCBIfam" id="TIGR02985">
    <property type="entry name" value="Sig70_bacteroi1"/>
    <property type="match status" value="1"/>
</dbReference>
<feature type="domain" description="RNA polymerase sigma-70 region 2" evidence="5">
    <location>
        <begin position="28"/>
        <end position="89"/>
    </location>
</feature>
<dbReference type="Proteomes" id="UP000500938">
    <property type="component" value="Chromosome"/>
</dbReference>
<keyword evidence="3" id="KW-0731">Sigma factor</keyword>
<dbReference type="InterPro" id="IPR036388">
    <property type="entry name" value="WH-like_DNA-bd_sf"/>
</dbReference>
<dbReference type="InterPro" id="IPR014284">
    <property type="entry name" value="RNA_pol_sigma-70_dom"/>
</dbReference>
<evidence type="ECO:0000256" key="1">
    <source>
        <dbReference type="ARBA" id="ARBA00010641"/>
    </source>
</evidence>
<reference evidence="7 8" key="1">
    <citation type="submission" date="2020-05" db="EMBL/GenBank/DDBJ databases">
        <title>Complete genome sequence of Gemmatimonas greenlandica TET16.</title>
        <authorList>
            <person name="Zeng Y."/>
        </authorList>
    </citation>
    <scope>NUCLEOTIDE SEQUENCE [LARGE SCALE GENOMIC DNA]</scope>
    <source>
        <strain evidence="7 8">TET16</strain>
    </source>
</reference>